<dbReference type="OrthoDB" id="270584at2759"/>
<dbReference type="AlphaFoldDB" id="A0A8J4LRQ1"/>
<gene>
    <name evidence="8" type="ORF">Vretifemale_14799</name>
    <name evidence="9" type="ORF">Vretimale_11606</name>
</gene>
<keyword evidence="2 7" id="KW-0813">Transport</keyword>
<proteinExistence type="inferred from homology"/>
<organism evidence="9 10">
    <name type="scientific">Volvox reticuliferus</name>
    <dbReference type="NCBI Taxonomy" id="1737510"/>
    <lineage>
        <taxon>Eukaryota</taxon>
        <taxon>Viridiplantae</taxon>
        <taxon>Chlorophyta</taxon>
        <taxon>core chlorophytes</taxon>
        <taxon>Chlorophyceae</taxon>
        <taxon>CS clade</taxon>
        <taxon>Chlamydomonadales</taxon>
        <taxon>Volvocaceae</taxon>
        <taxon>Volvox</taxon>
    </lineage>
</organism>
<dbReference type="PRINTS" id="PR00926">
    <property type="entry name" value="MITOCARRIER"/>
</dbReference>
<comment type="subcellular location">
    <subcellularLocation>
        <location evidence="1">Membrane</location>
        <topology evidence="1">Multi-pass membrane protein</topology>
    </subcellularLocation>
</comment>
<evidence type="ECO:0000256" key="4">
    <source>
        <dbReference type="ARBA" id="ARBA00022737"/>
    </source>
</evidence>
<feature type="repeat" description="Solcar" evidence="6">
    <location>
        <begin position="154"/>
        <end position="254"/>
    </location>
</feature>
<dbReference type="Gene3D" id="1.50.40.10">
    <property type="entry name" value="Mitochondrial carrier domain"/>
    <property type="match status" value="1"/>
</dbReference>
<dbReference type="Proteomes" id="UP000722791">
    <property type="component" value="Unassembled WGS sequence"/>
</dbReference>
<evidence type="ECO:0000313" key="9">
    <source>
        <dbReference type="EMBL" id="GIM07486.1"/>
    </source>
</evidence>
<name>A0A8J4LRQ1_9CHLO</name>
<evidence type="ECO:0000256" key="2">
    <source>
        <dbReference type="ARBA" id="ARBA00022448"/>
    </source>
</evidence>
<evidence type="ECO:0000313" key="10">
    <source>
        <dbReference type="Proteomes" id="UP000722791"/>
    </source>
</evidence>
<dbReference type="InterPro" id="IPR023395">
    <property type="entry name" value="MCP_dom_sf"/>
</dbReference>
<dbReference type="GO" id="GO:0055085">
    <property type="term" value="P:transmembrane transport"/>
    <property type="evidence" value="ECO:0007669"/>
    <property type="project" value="InterPro"/>
</dbReference>
<evidence type="ECO:0008006" key="12">
    <source>
        <dbReference type="Google" id="ProtNLM"/>
    </source>
</evidence>
<dbReference type="GO" id="GO:0016020">
    <property type="term" value="C:membrane"/>
    <property type="evidence" value="ECO:0007669"/>
    <property type="project" value="UniProtKB-SubCell"/>
</dbReference>
<feature type="repeat" description="Solcar" evidence="6">
    <location>
        <begin position="346"/>
        <end position="433"/>
    </location>
</feature>
<evidence type="ECO:0000256" key="1">
    <source>
        <dbReference type="ARBA" id="ARBA00004141"/>
    </source>
</evidence>
<evidence type="ECO:0000256" key="6">
    <source>
        <dbReference type="PROSITE-ProRule" id="PRU00282"/>
    </source>
</evidence>
<keyword evidence="11" id="KW-1185">Reference proteome</keyword>
<evidence type="ECO:0000256" key="3">
    <source>
        <dbReference type="ARBA" id="ARBA00022692"/>
    </source>
</evidence>
<dbReference type="PANTHER" id="PTHR24089">
    <property type="entry name" value="SOLUTE CARRIER FAMILY 25"/>
    <property type="match status" value="1"/>
</dbReference>
<keyword evidence="5 6" id="KW-0472">Membrane</keyword>
<evidence type="ECO:0000313" key="11">
    <source>
        <dbReference type="Proteomes" id="UP000747110"/>
    </source>
</evidence>
<protein>
    <recommendedName>
        <fullName evidence="12">Mitochondrial carrier domain-containing protein</fullName>
    </recommendedName>
</protein>
<dbReference type="Proteomes" id="UP000747110">
    <property type="component" value="Unassembled WGS sequence"/>
</dbReference>
<dbReference type="EMBL" id="BNCQ01000024">
    <property type="protein sequence ID" value="GIM07486.1"/>
    <property type="molecule type" value="Genomic_DNA"/>
</dbReference>
<dbReference type="Pfam" id="PF00153">
    <property type="entry name" value="Mito_carr"/>
    <property type="match status" value="3"/>
</dbReference>
<accession>A0A8J4LRQ1</accession>
<dbReference type="EMBL" id="BNCP01000036">
    <property type="protein sequence ID" value="GIL86522.1"/>
    <property type="molecule type" value="Genomic_DNA"/>
</dbReference>
<dbReference type="PROSITE" id="PS50920">
    <property type="entry name" value="SOLCAR"/>
    <property type="match status" value="3"/>
</dbReference>
<comment type="caution">
    <text evidence="9">The sequence shown here is derived from an EMBL/GenBank/DDBJ whole genome shotgun (WGS) entry which is preliminary data.</text>
</comment>
<sequence length="437" mass="46979">MMPPFTQSASELLWARSVTAATGQRPQSRIDDEDVVVLLSDETAASEAAPLISHNAVKLAFCGGVSGALAKTCTAPLARLTILYQVRGLAVAGHGARGQQLGVLAALRHISATEGICALWKGNLVTIMHRIPYSATNFFTYESTKRALQGRLHNESARAWAAGAASGLVACTAAYPLDLLRTRIAAETIPRNSSSNSNGHSHALPQYRRIPSAFRRILAEQGVRGLYKGLGATLVQVVPGLAFNFCFYDTFKSFALKYQQQQDNSAPLQPISQSPLPMEFGNCPQQQQQQQHIQGRQQQEQCAHHQMQLADRKGVCNCSNAVCGTDSSKGGCCGQAVETGSHPPSPSPLMSAVCACLSGLCTSSLTFPLDVVRRRLQVYERGALGRMRYLDVVRAVYSEGGLAAFYRGLGPEFAKVLPGMAIAFTTYESMKRLTGAA</sequence>
<dbReference type="InterPro" id="IPR018108">
    <property type="entry name" value="MCP_transmembrane"/>
</dbReference>
<evidence type="ECO:0000256" key="7">
    <source>
        <dbReference type="RuleBase" id="RU000488"/>
    </source>
</evidence>
<evidence type="ECO:0000313" key="8">
    <source>
        <dbReference type="EMBL" id="GIL86522.1"/>
    </source>
</evidence>
<feature type="repeat" description="Solcar" evidence="6">
    <location>
        <begin position="54"/>
        <end position="147"/>
    </location>
</feature>
<comment type="similarity">
    <text evidence="7">Belongs to the mitochondrial carrier (TC 2.A.29) family.</text>
</comment>
<keyword evidence="3 6" id="KW-0812">Transmembrane</keyword>
<evidence type="ECO:0000256" key="5">
    <source>
        <dbReference type="ARBA" id="ARBA00023136"/>
    </source>
</evidence>
<keyword evidence="4" id="KW-0677">Repeat</keyword>
<reference evidence="9" key="1">
    <citation type="journal article" date="2021" name="Proc. Natl. Acad. Sci. U.S.A.">
        <title>Three genomes in the algal genus Volvox reveal the fate of a haploid sex-determining region after a transition to homothallism.</title>
        <authorList>
            <person name="Yamamoto K."/>
            <person name="Hamaji T."/>
            <person name="Kawai-Toyooka H."/>
            <person name="Matsuzaki R."/>
            <person name="Takahashi F."/>
            <person name="Nishimura Y."/>
            <person name="Kawachi M."/>
            <person name="Noguchi H."/>
            <person name="Minakuchi Y."/>
            <person name="Umen J.G."/>
            <person name="Toyoda A."/>
            <person name="Nozaki H."/>
        </authorList>
    </citation>
    <scope>NUCLEOTIDE SEQUENCE</scope>
    <source>
        <strain evidence="9">NIES-3785</strain>
        <strain evidence="8">NIES-3786</strain>
    </source>
</reference>
<dbReference type="InterPro" id="IPR002067">
    <property type="entry name" value="MCP"/>
</dbReference>
<dbReference type="SUPFAM" id="SSF103506">
    <property type="entry name" value="Mitochondrial carrier"/>
    <property type="match status" value="1"/>
</dbReference>